<dbReference type="PANTHER" id="PTHR43386">
    <property type="entry name" value="OLIGOPEPTIDE TRANSPORT SYSTEM PERMEASE PROTEIN APPC"/>
    <property type="match status" value="1"/>
</dbReference>
<dbReference type="PANTHER" id="PTHR43386:SF1">
    <property type="entry name" value="D,D-DIPEPTIDE TRANSPORT SYSTEM PERMEASE PROTEIN DDPC-RELATED"/>
    <property type="match status" value="1"/>
</dbReference>
<feature type="domain" description="ABC transmembrane type-1" evidence="8">
    <location>
        <begin position="1"/>
        <end position="166"/>
    </location>
</feature>
<dbReference type="Proteomes" id="UP000516093">
    <property type="component" value="Chromosome"/>
</dbReference>
<evidence type="ECO:0000256" key="5">
    <source>
        <dbReference type="ARBA" id="ARBA00022989"/>
    </source>
</evidence>
<keyword evidence="10" id="KW-1185">Reference proteome</keyword>
<gene>
    <name evidence="9" type="ORF">H9L05_10995</name>
</gene>
<dbReference type="Pfam" id="PF00528">
    <property type="entry name" value="BPD_transp_1"/>
    <property type="match status" value="1"/>
</dbReference>
<keyword evidence="2 7" id="KW-0813">Transport</keyword>
<evidence type="ECO:0000313" key="9">
    <source>
        <dbReference type="EMBL" id="QNP50725.1"/>
    </source>
</evidence>
<dbReference type="SUPFAM" id="SSF161098">
    <property type="entry name" value="MetI-like"/>
    <property type="match status" value="1"/>
</dbReference>
<evidence type="ECO:0000256" key="3">
    <source>
        <dbReference type="ARBA" id="ARBA00022475"/>
    </source>
</evidence>
<dbReference type="InterPro" id="IPR035906">
    <property type="entry name" value="MetI-like_sf"/>
</dbReference>
<dbReference type="InterPro" id="IPR050366">
    <property type="entry name" value="BP-dependent_transpt_permease"/>
</dbReference>
<feature type="transmembrane region" description="Helical" evidence="7">
    <location>
        <begin position="144"/>
        <end position="162"/>
    </location>
</feature>
<evidence type="ECO:0000256" key="6">
    <source>
        <dbReference type="ARBA" id="ARBA00023136"/>
    </source>
</evidence>
<dbReference type="CDD" id="cd06261">
    <property type="entry name" value="TM_PBP2"/>
    <property type="match status" value="1"/>
</dbReference>
<accession>A0A7H0GR09</accession>
<dbReference type="PROSITE" id="PS50928">
    <property type="entry name" value="ABC_TM1"/>
    <property type="match status" value="1"/>
</dbReference>
<dbReference type="InterPro" id="IPR000515">
    <property type="entry name" value="MetI-like"/>
</dbReference>
<comment type="similarity">
    <text evidence="7">Belongs to the binding-protein-dependent transport system permease family.</text>
</comment>
<reference evidence="9 10" key="1">
    <citation type="submission" date="2020-08" db="EMBL/GenBank/DDBJ databases">
        <title>Genome sequence of Hymenobacter qilianensis JCM 19763T.</title>
        <authorList>
            <person name="Hyun D.-W."/>
            <person name="Bae J.-W."/>
        </authorList>
    </citation>
    <scope>NUCLEOTIDE SEQUENCE [LARGE SCALE GENOMIC DNA]</scope>
    <source>
        <strain evidence="9 10">JCM 19763</strain>
    </source>
</reference>
<dbReference type="RefSeq" id="WP_187731047.1">
    <property type="nucleotide sequence ID" value="NZ_BMFN01000001.1"/>
</dbReference>
<keyword evidence="6 7" id="KW-0472">Membrane</keyword>
<feature type="transmembrane region" description="Helical" evidence="7">
    <location>
        <begin position="102"/>
        <end position="124"/>
    </location>
</feature>
<keyword evidence="4 7" id="KW-0812">Transmembrane</keyword>
<dbReference type="Gene3D" id="1.10.3720.10">
    <property type="entry name" value="MetI-like"/>
    <property type="match status" value="1"/>
</dbReference>
<evidence type="ECO:0000256" key="2">
    <source>
        <dbReference type="ARBA" id="ARBA00022448"/>
    </source>
</evidence>
<dbReference type="GO" id="GO:0055085">
    <property type="term" value="P:transmembrane transport"/>
    <property type="evidence" value="ECO:0007669"/>
    <property type="project" value="InterPro"/>
</dbReference>
<organism evidence="9 10">
    <name type="scientific">Hymenobacter qilianensis</name>
    <dbReference type="NCBI Taxonomy" id="1385715"/>
    <lineage>
        <taxon>Bacteria</taxon>
        <taxon>Pseudomonadati</taxon>
        <taxon>Bacteroidota</taxon>
        <taxon>Cytophagia</taxon>
        <taxon>Cytophagales</taxon>
        <taxon>Hymenobacteraceae</taxon>
        <taxon>Hymenobacter</taxon>
    </lineage>
</organism>
<dbReference type="AlphaFoldDB" id="A0A7H0GR09"/>
<comment type="subcellular location">
    <subcellularLocation>
        <location evidence="1 7">Cell membrane</location>
        <topology evidence="1 7">Multi-pass membrane protein</topology>
    </subcellularLocation>
</comment>
<evidence type="ECO:0000256" key="7">
    <source>
        <dbReference type="RuleBase" id="RU363032"/>
    </source>
</evidence>
<dbReference type="EMBL" id="CP060784">
    <property type="protein sequence ID" value="QNP50725.1"/>
    <property type="molecule type" value="Genomic_DNA"/>
</dbReference>
<dbReference type="KEGG" id="hqi:H9L05_10995"/>
<protein>
    <submittedName>
        <fullName evidence="9">ABC transporter permease</fullName>
    </submittedName>
</protein>
<keyword evidence="5 7" id="KW-1133">Transmembrane helix</keyword>
<evidence type="ECO:0000313" key="10">
    <source>
        <dbReference type="Proteomes" id="UP000516093"/>
    </source>
</evidence>
<name>A0A7H0GR09_9BACT</name>
<sequence length="172" mass="18746">MLQRSWPLPTDRLVLGAASLLASVPRLVLILALAAVLDSSLTGLFLLLTFTYWPEPAHLVRAELLRVRALPYIESARAIGLSGGQILWRHALPNAWRTVRTAFPLSLSALIGLETTLSFLGVGLPSEMPSWGRTLAAARLDPTAWWLVIFPAFVLAGTTLALRQLTTNRISA</sequence>
<keyword evidence="3" id="KW-1003">Cell membrane</keyword>
<dbReference type="GO" id="GO:0005886">
    <property type="term" value="C:plasma membrane"/>
    <property type="evidence" value="ECO:0007669"/>
    <property type="project" value="UniProtKB-SubCell"/>
</dbReference>
<evidence type="ECO:0000259" key="8">
    <source>
        <dbReference type="PROSITE" id="PS50928"/>
    </source>
</evidence>
<evidence type="ECO:0000256" key="1">
    <source>
        <dbReference type="ARBA" id="ARBA00004651"/>
    </source>
</evidence>
<proteinExistence type="inferred from homology"/>
<evidence type="ECO:0000256" key="4">
    <source>
        <dbReference type="ARBA" id="ARBA00022692"/>
    </source>
</evidence>